<dbReference type="EMBL" id="JPVO01000050">
    <property type="protein sequence ID" value="KGR75610.1"/>
    <property type="molecule type" value="Genomic_DNA"/>
</dbReference>
<protein>
    <submittedName>
        <fullName evidence="1">Phosphate-starvation-inducible protein PsiE</fullName>
    </submittedName>
</protein>
<accession>A0A0A3HWK8</accession>
<proteinExistence type="predicted"/>
<evidence type="ECO:0000313" key="2">
    <source>
        <dbReference type="Proteomes" id="UP000030408"/>
    </source>
</evidence>
<reference evidence="1 2" key="1">
    <citation type="submission" date="2014-02" db="EMBL/GenBank/DDBJ databases">
        <title>Draft genome sequence of Lysinibacillus sinduriensis JCM 15800.</title>
        <authorList>
            <person name="Zhang F."/>
            <person name="Wang G."/>
            <person name="Zhang L."/>
        </authorList>
    </citation>
    <scope>NUCLEOTIDE SEQUENCE [LARGE SCALE GENOMIC DNA]</scope>
    <source>
        <strain evidence="1 2">JCM 15800</strain>
    </source>
</reference>
<dbReference type="STRING" id="1384057.CD33_10765"/>
<dbReference type="eggNOG" id="ENOG50335TZ">
    <property type="taxonomic scope" value="Bacteria"/>
</dbReference>
<gene>
    <name evidence="1" type="ORF">CD33_10765</name>
</gene>
<comment type="caution">
    <text evidence="1">The sequence shown here is derived from an EMBL/GenBank/DDBJ whole genome shotgun (WGS) entry which is preliminary data.</text>
</comment>
<sequence>MGNSVLKPNAKISPERESEALAIRNNLIIELLVSVLDEKLVIERHILRERLANLIELAKYDEELNETLHGVINKL</sequence>
<name>A0A0A3HWK8_9BACL</name>
<dbReference type="AlphaFoldDB" id="A0A0A3HWK8"/>
<dbReference type="OrthoDB" id="2455445at2"/>
<keyword evidence="2" id="KW-1185">Reference proteome</keyword>
<organism evidence="1 2">
    <name type="scientific">Ureibacillus sinduriensis BLB-1 = JCM 15800</name>
    <dbReference type="NCBI Taxonomy" id="1384057"/>
    <lineage>
        <taxon>Bacteria</taxon>
        <taxon>Bacillati</taxon>
        <taxon>Bacillota</taxon>
        <taxon>Bacilli</taxon>
        <taxon>Bacillales</taxon>
        <taxon>Caryophanaceae</taxon>
        <taxon>Ureibacillus</taxon>
    </lineage>
</organism>
<evidence type="ECO:0000313" key="1">
    <source>
        <dbReference type="EMBL" id="KGR75610.1"/>
    </source>
</evidence>
<dbReference type="Proteomes" id="UP000030408">
    <property type="component" value="Unassembled WGS sequence"/>
</dbReference>
<dbReference type="RefSeq" id="WP_036200581.1">
    <property type="nucleotide sequence ID" value="NZ_AVCY01000006.1"/>
</dbReference>